<reference evidence="1 2" key="1">
    <citation type="submission" date="2017-10" db="EMBL/GenBank/DDBJ databases">
        <title>Massilia psychrophilum sp. nov., a novel purple-pigmented bacterium isolated from Tianshan glacier, Xinjiang Municipality, China.</title>
        <authorList>
            <person name="Wang H."/>
        </authorList>
    </citation>
    <scope>NUCLEOTIDE SEQUENCE [LARGE SCALE GENOMIC DNA]</scope>
    <source>
        <strain evidence="1 2">JCM 30074</strain>
    </source>
</reference>
<evidence type="ECO:0000313" key="1">
    <source>
        <dbReference type="EMBL" id="PIL44374.1"/>
    </source>
</evidence>
<gene>
    <name evidence="1" type="ORF">CR105_15050</name>
</gene>
<evidence type="ECO:0008006" key="3">
    <source>
        <dbReference type="Google" id="ProtNLM"/>
    </source>
</evidence>
<protein>
    <recommendedName>
        <fullName evidence="3">DUF4124 domain-containing protein</fullName>
    </recommendedName>
</protein>
<sequence>MIYKCEVAGKISYTDEPCLGAKRMDIEPSLGLDKFSGKKMTGADVATEKRREQLADAIGPATGINRQQFSTEVRRHNHNSSTKAECRQLDQDLLDAEAMEAATPRENLRTIQQDLLLLRKQFKELRC</sequence>
<accession>A0A2G8TEF2</accession>
<comment type="caution">
    <text evidence="1">The sequence shown here is derived from an EMBL/GenBank/DDBJ whole genome shotgun (WGS) entry which is preliminary data.</text>
</comment>
<name>A0A2G8TEF2_9BURK</name>
<organism evidence="1 2">
    <name type="scientific">Massilia eurypsychrophila</name>
    <dbReference type="NCBI Taxonomy" id="1485217"/>
    <lineage>
        <taxon>Bacteria</taxon>
        <taxon>Pseudomonadati</taxon>
        <taxon>Pseudomonadota</taxon>
        <taxon>Betaproteobacteria</taxon>
        <taxon>Burkholderiales</taxon>
        <taxon>Oxalobacteraceae</taxon>
        <taxon>Telluria group</taxon>
        <taxon>Massilia</taxon>
    </lineage>
</organism>
<dbReference type="EMBL" id="PDOC01000008">
    <property type="protein sequence ID" value="PIL44374.1"/>
    <property type="molecule type" value="Genomic_DNA"/>
</dbReference>
<evidence type="ECO:0000313" key="2">
    <source>
        <dbReference type="Proteomes" id="UP000230390"/>
    </source>
</evidence>
<keyword evidence="2" id="KW-1185">Reference proteome</keyword>
<dbReference type="Proteomes" id="UP000230390">
    <property type="component" value="Unassembled WGS sequence"/>
</dbReference>
<proteinExistence type="predicted"/>
<dbReference type="AlphaFoldDB" id="A0A2G8TEF2"/>